<dbReference type="SMART" id="SM00487">
    <property type="entry name" value="DEXDc"/>
    <property type="match status" value="1"/>
</dbReference>
<dbReference type="NCBIfam" id="TIGR01967">
    <property type="entry name" value="DEAH_box_HrpA"/>
    <property type="match status" value="1"/>
</dbReference>
<keyword evidence="5" id="KW-0347">Helicase</keyword>
<accession>A0A1V1P8S8</accession>
<feature type="domain" description="Helicase ATP-binding" evidence="8">
    <location>
        <begin position="44"/>
        <end position="207"/>
    </location>
</feature>
<evidence type="ECO:0000259" key="8">
    <source>
        <dbReference type="PROSITE" id="PS51192"/>
    </source>
</evidence>
<dbReference type="FunFam" id="3.40.50.300:FF:000615">
    <property type="entry name" value="pre-mRNA-splicing factor ATP-dependent RNA helicase DEAH7"/>
    <property type="match status" value="1"/>
</dbReference>
<dbReference type="SMART" id="SM00382">
    <property type="entry name" value="AAA"/>
    <property type="match status" value="1"/>
</dbReference>
<dbReference type="GO" id="GO:0006397">
    <property type="term" value="P:mRNA processing"/>
    <property type="evidence" value="ECO:0007669"/>
    <property type="project" value="UniProtKB-KW"/>
</dbReference>
<name>A0A1V1P8S8_9BACT</name>
<dbReference type="InterPro" id="IPR003593">
    <property type="entry name" value="AAA+_ATPase"/>
</dbReference>
<dbReference type="AlphaFoldDB" id="A0A1V1P8S8"/>
<dbReference type="InterPro" id="IPR007502">
    <property type="entry name" value="Helicase-assoc_dom"/>
</dbReference>
<gene>
    <name evidence="10" type="ORF">OMM_02690</name>
</gene>
<keyword evidence="2" id="KW-0507">mRNA processing</keyword>
<dbReference type="InterPro" id="IPR014001">
    <property type="entry name" value="Helicase_ATP-bd"/>
</dbReference>
<dbReference type="InterPro" id="IPR010222">
    <property type="entry name" value="RNA_helicase_HrpA"/>
</dbReference>
<dbReference type="GO" id="GO:0016787">
    <property type="term" value="F:hydrolase activity"/>
    <property type="evidence" value="ECO:0007669"/>
    <property type="project" value="UniProtKB-KW"/>
</dbReference>
<evidence type="ECO:0000256" key="1">
    <source>
        <dbReference type="ARBA" id="ARBA00012552"/>
    </source>
</evidence>
<dbReference type="PROSITE" id="PS51192">
    <property type="entry name" value="HELICASE_ATP_BIND_1"/>
    <property type="match status" value="1"/>
</dbReference>
<dbReference type="GO" id="GO:0005524">
    <property type="term" value="F:ATP binding"/>
    <property type="evidence" value="ECO:0007669"/>
    <property type="project" value="UniProtKB-KW"/>
</dbReference>
<dbReference type="Gene3D" id="1.20.120.1080">
    <property type="match status" value="1"/>
</dbReference>
<dbReference type="Pfam" id="PF21010">
    <property type="entry name" value="HA2_C"/>
    <property type="match status" value="1"/>
</dbReference>
<dbReference type="InterPro" id="IPR011545">
    <property type="entry name" value="DEAD/DEAH_box_helicase_dom"/>
</dbReference>
<comment type="caution">
    <text evidence="10">The sequence shown here is derived from an EMBL/GenBank/DDBJ whole genome shotgun (WGS) entry which is preliminary data.</text>
</comment>
<keyword evidence="6" id="KW-0067">ATP-binding</keyword>
<evidence type="ECO:0000256" key="2">
    <source>
        <dbReference type="ARBA" id="ARBA00022664"/>
    </source>
</evidence>
<dbReference type="FunFam" id="1.20.120.1080:FF:000005">
    <property type="entry name" value="ATP-dependent helicase HrpA"/>
    <property type="match status" value="1"/>
</dbReference>
<evidence type="ECO:0000313" key="10">
    <source>
        <dbReference type="EMBL" id="ETR71173.1"/>
    </source>
</evidence>
<dbReference type="GO" id="GO:0003724">
    <property type="term" value="F:RNA helicase activity"/>
    <property type="evidence" value="ECO:0007669"/>
    <property type="project" value="UniProtKB-EC"/>
</dbReference>
<dbReference type="EMBL" id="ATBP01000310">
    <property type="protein sequence ID" value="ETR71173.1"/>
    <property type="molecule type" value="Genomic_DNA"/>
</dbReference>
<dbReference type="Proteomes" id="UP000189670">
    <property type="component" value="Unassembled WGS sequence"/>
</dbReference>
<dbReference type="Pfam" id="PF00270">
    <property type="entry name" value="DEAD"/>
    <property type="match status" value="1"/>
</dbReference>
<dbReference type="GO" id="GO:0003723">
    <property type="term" value="F:RNA binding"/>
    <property type="evidence" value="ECO:0007669"/>
    <property type="project" value="TreeGrafter"/>
</dbReference>
<evidence type="ECO:0000256" key="3">
    <source>
        <dbReference type="ARBA" id="ARBA00022741"/>
    </source>
</evidence>
<dbReference type="PANTHER" id="PTHR18934:SF99">
    <property type="entry name" value="ATP-DEPENDENT RNA HELICASE DHX37-RELATED"/>
    <property type="match status" value="1"/>
</dbReference>
<evidence type="ECO:0000256" key="4">
    <source>
        <dbReference type="ARBA" id="ARBA00022801"/>
    </source>
</evidence>
<comment type="catalytic activity">
    <reaction evidence="7">
        <text>ATP + H2O = ADP + phosphate + H(+)</text>
        <dbReference type="Rhea" id="RHEA:13065"/>
        <dbReference type="ChEBI" id="CHEBI:15377"/>
        <dbReference type="ChEBI" id="CHEBI:15378"/>
        <dbReference type="ChEBI" id="CHEBI:30616"/>
        <dbReference type="ChEBI" id="CHEBI:43474"/>
        <dbReference type="ChEBI" id="CHEBI:456216"/>
        <dbReference type="EC" id="3.6.4.13"/>
    </reaction>
</comment>
<evidence type="ECO:0000313" key="11">
    <source>
        <dbReference type="Proteomes" id="UP000189670"/>
    </source>
</evidence>
<reference evidence="11" key="1">
    <citation type="submission" date="2012-11" db="EMBL/GenBank/DDBJ databases">
        <authorList>
            <person name="Lucero-Rivera Y.E."/>
            <person name="Tovar-Ramirez D."/>
        </authorList>
    </citation>
    <scope>NUCLEOTIDE SEQUENCE [LARGE SCALE GENOMIC DNA]</scope>
    <source>
        <strain evidence="11">Araruama</strain>
    </source>
</reference>
<evidence type="ECO:0000256" key="7">
    <source>
        <dbReference type="ARBA" id="ARBA00047984"/>
    </source>
</evidence>
<dbReference type="SMART" id="SM00490">
    <property type="entry name" value="HELICc"/>
    <property type="match status" value="1"/>
</dbReference>
<keyword evidence="4" id="KW-0378">Hydrolase</keyword>
<proteinExistence type="predicted"/>
<dbReference type="InterPro" id="IPR001650">
    <property type="entry name" value="Helicase_C-like"/>
</dbReference>
<dbReference type="CDD" id="cd18791">
    <property type="entry name" value="SF2_C_RHA"/>
    <property type="match status" value="1"/>
</dbReference>
<keyword evidence="3" id="KW-0547">Nucleotide-binding</keyword>
<evidence type="ECO:0000256" key="5">
    <source>
        <dbReference type="ARBA" id="ARBA00022806"/>
    </source>
</evidence>
<dbReference type="EC" id="3.6.4.13" evidence="1"/>
<organism evidence="10 11">
    <name type="scientific">Candidatus Magnetoglobus multicellularis str. Araruama</name>
    <dbReference type="NCBI Taxonomy" id="890399"/>
    <lineage>
        <taxon>Bacteria</taxon>
        <taxon>Pseudomonadati</taxon>
        <taxon>Thermodesulfobacteriota</taxon>
        <taxon>Desulfobacteria</taxon>
        <taxon>Desulfobacterales</taxon>
        <taxon>Desulfobacteraceae</taxon>
        <taxon>Candidatus Magnetoglobus</taxon>
    </lineage>
</organism>
<dbReference type="InterPro" id="IPR027417">
    <property type="entry name" value="P-loop_NTPase"/>
</dbReference>
<dbReference type="SUPFAM" id="SSF52540">
    <property type="entry name" value="P-loop containing nucleoside triphosphate hydrolases"/>
    <property type="match status" value="1"/>
</dbReference>
<feature type="domain" description="Helicase C-terminal" evidence="9">
    <location>
        <begin position="231"/>
        <end position="402"/>
    </location>
</feature>
<protein>
    <recommendedName>
        <fullName evidence="1">RNA helicase</fullName>
        <ecNumber evidence="1">3.6.4.13</ecNumber>
    </recommendedName>
</protein>
<evidence type="ECO:0000256" key="6">
    <source>
        <dbReference type="ARBA" id="ARBA00022840"/>
    </source>
</evidence>
<dbReference type="Gene3D" id="3.40.50.300">
    <property type="entry name" value="P-loop containing nucleotide triphosphate hydrolases"/>
    <property type="match status" value="2"/>
</dbReference>
<sequence length="511" mass="58188">MHRLDQIDQRIDQSIEKKNERAKHLPSVQFPEQLPITEKQDEIIQAIKSHSVLIISGETGSGKSTQIPKMCLAAGRGIHGMIGCTQPRRIAAISIARRIAEELDENIGQTVGYQIRFQDMTSKNAYIKIMTDGILLAETLNDHYLNAYDTIIIDEAHERSLNIDFLLGFIKSLIKKRPDLKMIITSATIDTQKFSNAFDHAPIIEVSGRLYPVSIEYFPKEPSNEDQEITHVEMAVNALEQQWKKRRYDDTLVFMPTEQDIIETCDLIKARMHHSPQIIPLFARLSQDAQRKIFAPSTTQKIIVSTNVAETSITIPNIRYVIDSGLARIPQYQPRIRTTILPVQPISKSSADQRKGRCGRIADGICIRLYTEDDYENRPQFTPPEIKRANLASVILQMMVLRLGKIDQFPFVDPPENKNIQDGMDVLTELGAILITPKGPKLTKDGRFMSRLPIDPRIARMILEAEKEKCVEEMVIISAALSIQDPRERPLEKENRRMIFMPYTMIHALIS</sequence>
<dbReference type="PROSITE" id="PS51194">
    <property type="entry name" value="HELICASE_CTER"/>
    <property type="match status" value="1"/>
</dbReference>
<dbReference type="PANTHER" id="PTHR18934">
    <property type="entry name" value="ATP-DEPENDENT RNA HELICASE"/>
    <property type="match status" value="1"/>
</dbReference>
<dbReference type="SMART" id="SM00847">
    <property type="entry name" value="HA2"/>
    <property type="match status" value="1"/>
</dbReference>
<dbReference type="Pfam" id="PF00271">
    <property type="entry name" value="Helicase_C"/>
    <property type="match status" value="1"/>
</dbReference>
<evidence type="ECO:0000259" key="9">
    <source>
        <dbReference type="PROSITE" id="PS51194"/>
    </source>
</evidence>